<evidence type="ECO:0000313" key="3">
    <source>
        <dbReference type="Proteomes" id="UP001234178"/>
    </source>
</evidence>
<evidence type="ECO:0000313" key="2">
    <source>
        <dbReference type="EMBL" id="KAK4026314.1"/>
    </source>
</evidence>
<dbReference type="Proteomes" id="UP001234178">
    <property type="component" value="Unassembled WGS sequence"/>
</dbReference>
<dbReference type="EMBL" id="JAOYFB010000038">
    <property type="protein sequence ID" value="KAK4026314.1"/>
    <property type="molecule type" value="Genomic_DNA"/>
</dbReference>
<evidence type="ECO:0000256" key="1">
    <source>
        <dbReference type="SAM" id="MobiDB-lite"/>
    </source>
</evidence>
<comment type="caution">
    <text evidence="2">The sequence shown here is derived from an EMBL/GenBank/DDBJ whole genome shotgun (WGS) entry which is preliminary data.</text>
</comment>
<keyword evidence="3" id="KW-1185">Reference proteome</keyword>
<reference evidence="2 3" key="1">
    <citation type="journal article" date="2023" name="Nucleic Acids Res.">
        <title>The hologenome of Daphnia magna reveals possible DNA methylation and microbiome-mediated evolution of the host genome.</title>
        <authorList>
            <person name="Chaturvedi A."/>
            <person name="Li X."/>
            <person name="Dhandapani V."/>
            <person name="Marshall H."/>
            <person name="Kissane S."/>
            <person name="Cuenca-Cambronero M."/>
            <person name="Asole G."/>
            <person name="Calvet F."/>
            <person name="Ruiz-Romero M."/>
            <person name="Marangio P."/>
            <person name="Guigo R."/>
            <person name="Rago D."/>
            <person name="Mirbahai L."/>
            <person name="Eastwood N."/>
            <person name="Colbourne J.K."/>
            <person name="Zhou J."/>
            <person name="Mallon E."/>
            <person name="Orsini L."/>
        </authorList>
    </citation>
    <scope>NUCLEOTIDE SEQUENCE [LARGE SCALE GENOMIC DNA]</scope>
    <source>
        <strain evidence="2">LRV0_1</strain>
    </source>
</reference>
<feature type="region of interest" description="Disordered" evidence="1">
    <location>
        <begin position="1"/>
        <end position="26"/>
    </location>
</feature>
<gene>
    <name evidence="2" type="ORF">OUZ56_015321</name>
</gene>
<name>A0ABR0AMH0_9CRUS</name>
<feature type="compositionally biased region" description="Basic residues" evidence="1">
    <location>
        <begin position="1"/>
        <end position="10"/>
    </location>
</feature>
<organism evidence="2 3">
    <name type="scientific">Daphnia magna</name>
    <dbReference type="NCBI Taxonomy" id="35525"/>
    <lineage>
        <taxon>Eukaryota</taxon>
        <taxon>Metazoa</taxon>
        <taxon>Ecdysozoa</taxon>
        <taxon>Arthropoda</taxon>
        <taxon>Crustacea</taxon>
        <taxon>Branchiopoda</taxon>
        <taxon>Diplostraca</taxon>
        <taxon>Cladocera</taxon>
        <taxon>Anomopoda</taxon>
        <taxon>Daphniidae</taxon>
        <taxon>Daphnia</taxon>
    </lineage>
</organism>
<proteinExistence type="predicted"/>
<sequence>MATMFIKKKGDKTTKAGTTAGPNGSRSSGMALYDASIMPRLIFHWPFAFVNTENECSSTRMKLTDSCFPIRRIIGCVRNRNKSLQISIKRSHLCANALSLCGDLIVISLFAYQ</sequence>
<protein>
    <submittedName>
        <fullName evidence="2">Uncharacterized protein</fullName>
    </submittedName>
</protein>
<accession>A0ABR0AMH0</accession>